<name>A0ABX3NS19_9BACT</name>
<organism evidence="2 3">
    <name type="scientific">Niastella koreensis</name>
    <dbReference type="NCBI Taxonomy" id="354356"/>
    <lineage>
        <taxon>Bacteria</taxon>
        <taxon>Pseudomonadati</taxon>
        <taxon>Bacteroidota</taxon>
        <taxon>Chitinophagia</taxon>
        <taxon>Chitinophagales</taxon>
        <taxon>Chitinophagaceae</taxon>
        <taxon>Niastella</taxon>
    </lineage>
</organism>
<feature type="region of interest" description="Disordered" evidence="1">
    <location>
        <begin position="1"/>
        <end position="27"/>
    </location>
</feature>
<keyword evidence="3" id="KW-1185">Reference proteome</keyword>
<evidence type="ECO:0000256" key="1">
    <source>
        <dbReference type="SAM" id="MobiDB-lite"/>
    </source>
</evidence>
<accession>A0ABX3NS19</accession>
<protein>
    <submittedName>
        <fullName evidence="2">Uncharacterized protein</fullName>
    </submittedName>
</protein>
<dbReference type="RefSeq" id="WP_014218115.1">
    <property type="nucleotide sequence ID" value="NZ_LWBO01000027.1"/>
</dbReference>
<dbReference type="EMBL" id="LWBO01000027">
    <property type="protein sequence ID" value="OQP44311.1"/>
    <property type="molecule type" value="Genomic_DNA"/>
</dbReference>
<gene>
    <name evidence="2" type="ORF">A4D02_35230</name>
</gene>
<evidence type="ECO:0000313" key="2">
    <source>
        <dbReference type="EMBL" id="OQP44311.1"/>
    </source>
</evidence>
<dbReference type="Proteomes" id="UP000192277">
    <property type="component" value="Unassembled WGS sequence"/>
</dbReference>
<sequence>MTREELFNTPEARAQAEKSKKKARETAATLEPSAEVWAVINGLEYLTEETIEILKQRGQEWHDEWPIGEPHYKSDDEKYQFVIHSNQVAEMYDCGIRKAQEMLAIVRATVGKNEGSFVSVKEFCFVHKEDEEDFRRALRDIQPDFGIDSKNRPKSK</sequence>
<reference evidence="2 3" key="1">
    <citation type="submission" date="2016-04" db="EMBL/GenBank/DDBJ databases">
        <authorList>
            <person name="Chen L."/>
            <person name="Zhuang W."/>
            <person name="Wang G."/>
        </authorList>
    </citation>
    <scope>NUCLEOTIDE SEQUENCE [LARGE SCALE GENOMIC DNA]</scope>
    <source>
        <strain evidence="3">GR20</strain>
    </source>
</reference>
<proteinExistence type="predicted"/>
<comment type="caution">
    <text evidence="2">The sequence shown here is derived from an EMBL/GenBank/DDBJ whole genome shotgun (WGS) entry which is preliminary data.</text>
</comment>
<evidence type="ECO:0000313" key="3">
    <source>
        <dbReference type="Proteomes" id="UP000192277"/>
    </source>
</evidence>